<dbReference type="EMBL" id="JAHQIW010006473">
    <property type="protein sequence ID" value="KAJ1369281.1"/>
    <property type="molecule type" value="Genomic_DNA"/>
</dbReference>
<feature type="region of interest" description="Disordered" evidence="1">
    <location>
        <begin position="1"/>
        <end position="27"/>
    </location>
</feature>
<feature type="compositionally biased region" description="Basic and acidic residues" evidence="1">
    <location>
        <begin position="1"/>
        <end position="13"/>
    </location>
</feature>
<reference evidence="2" key="1">
    <citation type="submission" date="2021-06" db="EMBL/GenBank/DDBJ databases">
        <title>Parelaphostrongylus tenuis whole genome reference sequence.</title>
        <authorList>
            <person name="Garwood T.J."/>
            <person name="Larsen P.A."/>
            <person name="Fountain-Jones N.M."/>
            <person name="Garbe J.R."/>
            <person name="Macchietto M.G."/>
            <person name="Kania S.A."/>
            <person name="Gerhold R.W."/>
            <person name="Richards J.E."/>
            <person name="Wolf T.M."/>
        </authorList>
    </citation>
    <scope>NUCLEOTIDE SEQUENCE</scope>
    <source>
        <strain evidence="2">MNPRO001-30</strain>
        <tissue evidence="2">Meninges</tissue>
    </source>
</reference>
<protein>
    <submittedName>
        <fullName evidence="2">Uncharacterized protein</fullName>
    </submittedName>
</protein>
<name>A0AAD5R4I3_PARTN</name>
<proteinExistence type="predicted"/>
<dbReference type="AlphaFoldDB" id="A0AAD5R4I3"/>
<evidence type="ECO:0000313" key="2">
    <source>
        <dbReference type="EMBL" id="KAJ1369281.1"/>
    </source>
</evidence>
<evidence type="ECO:0000313" key="3">
    <source>
        <dbReference type="Proteomes" id="UP001196413"/>
    </source>
</evidence>
<accession>A0AAD5R4I3</accession>
<keyword evidence="3" id="KW-1185">Reference proteome</keyword>
<organism evidence="2 3">
    <name type="scientific">Parelaphostrongylus tenuis</name>
    <name type="common">Meningeal worm</name>
    <dbReference type="NCBI Taxonomy" id="148309"/>
    <lineage>
        <taxon>Eukaryota</taxon>
        <taxon>Metazoa</taxon>
        <taxon>Ecdysozoa</taxon>
        <taxon>Nematoda</taxon>
        <taxon>Chromadorea</taxon>
        <taxon>Rhabditida</taxon>
        <taxon>Rhabditina</taxon>
        <taxon>Rhabditomorpha</taxon>
        <taxon>Strongyloidea</taxon>
        <taxon>Metastrongylidae</taxon>
        <taxon>Parelaphostrongylus</taxon>
    </lineage>
</organism>
<sequence>MDTGSRNETRNYKNGDLTSYSTVKDREGRGMGVVIGMPGYEPLYVGAALDSNNDGNLSFRFSPPE</sequence>
<evidence type="ECO:0000256" key="1">
    <source>
        <dbReference type="SAM" id="MobiDB-lite"/>
    </source>
</evidence>
<gene>
    <name evidence="2" type="ORF">KIN20_030699</name>
</gene>
<dbReference type="Proteomes" id="UP001196413">
    <property type="component" value="Unassembled WGS sequence"/>
</dbReference>
<comment type="caution">
    <text evidence="2">The sequence shown here is derived from an EMBL/GenBank/DDBJ whole genome shotgun (WGS) entry which is preliminary data.</text>
</comment>